<proteinExistence type="predicted"/>
<feature type="signal peptide" evidence="1">
    <location>
        <begin position="1"/>
        <end position="19"/>
    </location>
</feature>
<dbReference type="RefSeq" id="WP_122111474.1">
    <property type="nucleotide sequence ID" value="NZ_QOKZ01000002.1"/>
</dbReference>
<feature type="chain" id="PRO_5018041669" evidence="1">
    <location>
        <begin position="20"/>
        <end position="150"/>
    </location>
</feature>
<dbReference type="Proteomes" id="UP000273516">
    <property type="component" value="Unassembled WGS sequence"/>
</dbReference>
<name>A0A3M0MEY8_9RHOB</name>
<comment type="caution">
    <text evidence="2">The sequence shown here is derived from an EMBL/GenBank/DDBJ whole genome shotgun (WGS) entry which is preliminary data.</text>
</comment>
<dbReference type="CDD" id="cd17511">
    <property type="entry name" value="YbjN_AmyR-like"/>
    <property type="match status" value="1"/>
</dbReference>
<dbReference type="AlphaFoldDB" id="A0A3M0MEY8"/>
<dbReference type="EMBL" id="QOKZ01000002">
    <property type="protein sequence ID" value="RMC36308.1"/>
    <property type="molecule type" value="Genomic_DNA"/>
</dbReference>
<organism evidence="2 3">
    <name type="scientific">Paracoccus alkanivorans</name>
    <dbReference type="NCBI Taxonomy" id="2116655"/>
    <lineage>
        <taxon>Bacteria</taxon>
        <taxon>Pseudomonadati</taxon>
        <taxon>Pseudomonadota</taxon>
        <taxon>Alphaproteobacteria</taxon>
        <taxon>Rhodobacterales</taxon>
        <taxon>Paracoccaceae</taxon>
        <taxon>Paracoccus</taxon>
    </lineage>
</organism>
<gene>
    <name evidence="2" type="ORF">C9E81_06410</name>
</gene>
<evidence type="ECO:0000313" key="3">
    <source>
        <dbReference type="Proteomes" id="UP000273516"/>
    </source>
</evidence>
<protein>
    <submittedName>
        <fullName evidence="2">YbjN domain-containing protein</fullName>
    </submittedName>
</protein>
<evidence type="ECO:0000256" key="1">
    <source>
        <dbReference type="SAM" id="SignalP"/>
    </source>
</evidence>
<dbReference type="OrthoDB" id="33037at2"/>
<evidence type="ECO:0000313" key="2">
    <source>
        <dbReference type="EMBL" id="RMC36308.1"/>
    </source>
</evidence>
<keyword evidence="3" id="KW-1185">Reference proteome</keyword>
<accession>A0A3M0MEY8</accession>
<sequence length="150" mass="16854">MRRLTASLCLALLPITASAQVLGDPDVIEILLKDAGMPVVRETDSFGDPLIRSATDDIRFSISFYDCDDGPCDSLLFYAGFDSPRPRNLTLVNDWNRDYRFAKAYLDTEGDPVIEMDVSLDADGIGRRNFNSILDSWKSLLSGFRDHINW</sequence>
<reference evidence="2 3" key="1">
    <citation type="submission" date="2018-07" db="EMBL/GenBank/DDBJ databases">
        <authorList>
            <person name="Zhang Y."/>
            <person name="Wang L."/>
            <person name="Ma S."/>
        </authorList>
    </citation>
    <scope>NUCLEOTIDE SEQUENCE [LARGE SCALE GENOMIC DNA]</scope>
    <source>
        <strain evidence="2 3">4-2</strain>
    </source>
</reference>
<dbReference type="InterPro" id="IPR019660">
    <property type="entry name" value="Put_sensory_transdc_reg_YbjN"/>
</dbReference>
<dbReference type="Pfam" id="PF10722">
    <property type="entry name" value="YbjN"/>
    <property type="match status" value="1"/>
</dbReference>
<keyword evidence="1" id="KW-0732">Signal</keyword>